<sequence>MGASNSRGEKAIDVRLAAPNHTSVHGYAVFMQVTLNRLFLYHGKYSSLLERSKCCLESENLCAPLPVRHHKGCVETWGASEGFLSSYLYPLQAAVITRSICDKTRELGCHARHFEAVHEGSGAAEFRRLLGLGIGKTKVPKEYVPDNLLDLCEPFENVAARLNTAYEISKDCALHRILEAEMPNYSMLHSEKVSI</sequence>
<protein>
    <submittedName>
        <fullName evidence="1 3">Uncharacterized protein</fullName>
    </submittedName>
</protein>
<keyword evidence="2" id="KW-1185">Reference proteome</keyword>
<dbReference type="OrthoDB" id="28894at2759"/>
<organism evidence="3">
    <name type="scientific">Gongylonema pulchrum</name>
    <dbReference type="NCBI Taxonomy" id="637853"/>
    <lineage>
        <taxon>Eukaryota</taxon>
        <taxon>Metazoa</taxon>
        <taxon>Ecdysozoa</taxon>
        <taxon>Nematoda</taxon>
        <taxon>Chromadorea</taxon>
        <taxon>Rhabditida</taxon>
        <taxon>Spirurina</taxon>
        <taxon>Spiruromorpha</taxon>
        <taxon>Spiruroidea</taxon>
        <taxon>Gongylonematidae</taxon>
        <taxon>Gongylonema</taxon>
    </lineage>
</organism>
<dbReference type="EMBL" id="UYRT01084662">
    <property type="protein sequence ID" value="VDN29136.1"/>
    <property type="molecule type" value="Genomic_DNA"/>
</dbReference>
<dbReference type="AlphaFoldDB" id="A0A183E7Z7"/>
<name>A0A183E7Z7_9BILA</name>
<dbReference type="Proteomes" id="UP000271098">
    <property type="component" value="Unassembled WGS sequence"/>
</dbReference>
<reference evidence="3" key="1">
    <citation type="submission" date="2016-06" db="UniProtKB">
        <authorList>
            <consortium name="WormBaseParasite"/>
        </authorList>
    </citation>
    <scope>IDENTIFICATION</scope>
</reference>
<dbReference type="WBParaSite" id="GPUH_0001711001-mRNA-1">
    <property type="protein sequence ID" value="GPUH_0001711001-mRNA-1"/>
    <property type="gene ID" value="GPUH_0001711001"/>
</dbReference>
<evidence type="ECO:0000313" key="3">
    <source>
        <dbReference type="WBParaSite" id="GPUH_0001711001-mRNA-1"/>
    </source>
</evidence>
<reference evidence="1 2" key="2">
    <citation type="submission" date="2018-11" db="EMBL/GenBank/DDBJ databases">
        <authorList>
            <consortium name="Pathogen Informatics"/>
        </authorList>
    </citation>
    <scope>NUCLEOTIDE SEQUENCE [LARGE SCALE GENOMIC DNA]</scope>
</reference>
<gene>
    <name evidence="1" type="ORF">GPUH_LOCUS17088</name>
</gene>
<proteinExistence type="predicted"/>
<accession>A0A183E7Z7</accession>
<evidence type="ECO:0000313" key="2">
    <source>
        <dbReference type="Proteomes" id="UP000271098"/>
    </source>
</evidence>
<evidence type="ECO:0000313" key="1">
    <source>
        <dbReference type="EMBL" id="VDN29136.1"/>
    </source>
</evidence>